<dbReference type="SUPFAM" id="SSF53448">
    <property type="entry name" value="Nucleotide-diphospho-sugar transferases"/>
    <property type="match status" value="1"/>
</dbReference>
<feature type="region of interest" description="Disordered" evidence="7">
    <location>
        <begin position="473"/>
        <end position="493"/>
    </location>
</feature>
<evidence type="ECO:0000256" key="1">
    <source>
        <dbReference type="ARBA" id="ARBA00005208"/>
    </source>
</evidence>
<dbReference type="InterPro" id="IPR029044">
    <property type="entry name" value="Nucleotide-diphossugar_trans"/>
</dbReference>
<proteinExistence type="evidence at transcript level"/>
<evidence type="ECO:0000256" key="7">
    <source>
        <dbReference type="SAM" id="MobiDB-lite"/>
    </source>
</evidence>
<evidence type="ECO:0000256" key="5">
    <source>
        <dbReference type="ARBA" id="ARBA00022695"/>
    </source>
</evidence>
<dbReference type="CDD" id="cd04193">
    <property type="entry name" value="UDPGlcNAc_PPase"/>
    <property type="match status" value="1"/>
</dbReference>
<dbReference type="SMR" id="T1RRG3"/>
<reference evidence="8" key="1">
    <citation type="journal article" date="2013" name="PLoS ONE">
        <title>Molecular and Functional Analysis of UDP-N-Acetylglucosamine Pyrophosphorylases from the Migratory Locust, Locusta migratoria.</title>
        <authorList>
            <person name="Liu X."/>
            <person name="Li F."/>
            <person name="Li D."/>
            <person name="Ma E."/>
            <person name="Zhang W."/>
            <person name="Zhu K.Y."/>
            <person name="Zhang J."/>
        </authorList>
    </citation>
    <scope>NUCLEOTIDE SEQUENCE</scope>
</reference>
<dbReference type="AlphaFoldDB" id="T1RRG3"/>
<dbReference type="InterPro" id="IPR002618">
    <property type="entry name" value="UDPGP_fam"/>
</dbReference>
<dbReference type="BRENDA" id="2.7.7.23">
    <property type="organism ID" value="3059"/>
</dbReference>
<dbReference type="EC" id="2.7.7.23" evidence="3"/>
<sequence length="493" mass="55806">MQDLIKIKEELSNYGQGHILQFWDELSDAERTELLTQLQEIDIPEAIACFNKILAEDQSKLDDRMQPVPAELYGSVLRTNREDLQKYEDEGFQQISAGKVGVLLLAGGHGTRLGVPYPKGMHDVGLPSHKSLYQIQAERIRRLQKLAFDKTGVYNHIIWYIMTSEATMQPTLDYFDKNNYFGLKRENVVMFEQGFLPSFTFQGKIIMDKKYKLSMSPDGNGGLYRALKDNKILEDMERRGIMYLNAHGVDNILIKVADPIFIGYCVLKGAECGAKVVEKAFPEEPVGVVCQVDGRYQVVEYSEITLKTAQQRNADGNLTFRAGNICNHFFTTQFLRKVAFDHESSLQLHVAKKKIPFVDSQGNSCKPEKPNGIKMEKFIFDVFQFTDKFVIWEVEREKEFSAIKNSDAAQKDTPTTARNDLLALHSSYIKNAGGRILHNVDEKPICEISPLLSYAGEALEEVVANKEFTSPCHLHSPDESNSGSVTVQENNYC</sequence>
<keyword evidence="5" id="KW-0548">Nucleotidyltransferase</keyword>
<keyword evidence="4" id="KW-0808">Transferase</keyword>
<dbReference type="EMBL" id="JX484803">
    <property type="protein sequence ID" value="AGN56419.1"/>
    <property type="molecule type" value="mRNA"/>
</dbReference>
<dbReference type="FunFam" id="3.90.550.10:FF:000075">
    <property type="entry name" value="Probable UDP-N-acetylglucosamine pyrophosphorylase"/>
    <property type="match status" value="1"/>
</dbReference>
<accession>T1RRG3</accession>
<dbReference type="Pfam" id="PF01704">
    <property type="entry name" value="UDPGP"/>
    <property type="match status" value="1"/>
</dbReference>
<dbReference type="PANTHER" id="PTHR11952">
    <property type="entry name" value="UDP- GLUCOSE PYROPHOSPHORYLASE"/>
    <property type="match status" value="1"/>
</dbReference>
<dbReference type="PANTHER" id="PTHR11952:SF2">
    <property type="entry name" value="LD24639P"/>
    <property type="match status" value="1"/>
</dbReference>
<comment type="catalytic activity">
    <reaction evidence="6">
        <text>N-acetyl-alpha-D-glucosamine 1-phosphate + UTP + H(+) = UDP-N-acetyl-alpha-D-glucosamine + diphosphate</text>
        <dbReference type="Rhea" id="RHEA:13509"/>
        <dbReference type="ChEBI" id="CHEBI:15378"/>
        <dbReference type="ChEBI" id="CHEBI:33019"/>
        <dbReference type="ChEBI" id="CHEBI:46398"/>
        <dbReference type="ChEBI" id="CHEBI:57705"/>
        <dbReference type="ChEBI" id="CHEBI:57776"/>
        <dbReference type="EC" id="2.7.7.23"/>
    </reaction>
</comment>
<feature type="compositionally biased region" description="Polar residues" evidence="7">
    <location>
        <begin position="479"/>
        <end position="493"/>
    </location>
</feature>
<name>T1RRG3_LOCMI</name>
<dbReference type="Gene3D" id="3.90.550.10">
    <property type="entry name" value="Spore Coat Polysaccharide Biosynthesis Protein SpsA, Chain A"/>
    <property type="match status" value="1"/>
</dbReference>
<protein>
    <recommendedName>
        <fullName evidence="3">UDP-N-acetylglucosamine diphosphorylase</fullName>
        <ecNumber evidence="3">2.7.7.23</ecNumber>
    </recommendedName>
</protein>
<comment type="similarity">
    <text evidence="2">Belongs to the UDPGP type 1 family.</text>
</comment>
<evidence type="ECO:0000256" key="4">
    <source>
        <dbReference type="ARBA" id="ARBA00022679"/>
    </source>
</evidence>
<comment type="pathway">
    <text evidence="1">Nucleotide-sugar biosynthesis; UDP-N-acetyl-alpha-D-glucosamine biosynthesis; UDP-N-acetyl-alpha-D-glucosamine from N-acetyl-alpha-D-glucosamine 1-phosphate: step 1/1.</text>
</comment>
<dbReference type="GO" id="GO:0006048">
    <property type="term" value="P:UDP-N-acetylglucosamine biosynthetic process"/>
    <property type="evidence" value="ECO:0007669"/>
    <property type="project" value="TreeGrafter"/>
</dbReference>
<evidence type="ECO:0000256" key="3">
    <source>
        <dbReference type="ARBA" id="ARBA00012457"/>
    </source>
</evidence>
<evidence type="ECO:0000256" key="2">
    <source>
        <dbReference type="ARBA" id="ARBA00010401"/>
    </source>
</evidence>
<evidence type="ECO:0000313" key="8">
    <source>
        <dbReference type="EMBL" id="AGN56419.1"/>
    </source>
</evidence>
<organism evidence="8">
    <name type="scientific">Locusta migratoria</name>
    <name type="common">Migratory locust</name>
    <dbReference type="NCBI Taxonomy" id="7004"/>
    <lineage>
        <taxon>Eukaryota</taxon>
        <taxon>Metazoa</taxon>
        <taxon>Ecdysozoa</taxon>
        <taxon>Arthropoda</taxon>
        <taxon>Hexapoda</taxon>
        <taxon>Insecta</taxon>
        <taxon>Pterygota</taxon>
        <taxon>Neoptera</taxon>
        <taxon>Polyneoptera</taxon>
        <taxon>Orthoptera</taxon>
        <taxon>Caelifera</taxon>
        <taxon>Acrididea</taxon>
        <taxon>Acridomorpha</taxon>
        <taxon>Acridoidea</taxon>
        <taxon>Acrididae</taxon>
        <taxon>Oedipodinae</taxon>
        <taxon>Locusta</taxon>
    </lineage>
</organism>
<dbReference type="GO" id="GO:0003977">
    <property type="term" value="F:UDP-N-acetylglucosamine diphosphorylase activity"/>
    <property type="evidence" value="ECO:0007669"/>
    <property type="project" value="UniProtKB-EC"/>
</dbReference>
<dbReference type="InterPro" id="IPR039741">
    <property type="entry name" value="UDP-sugar_pyrophosphorylase"/>
</dbReference>
<evidence type="ECO:0000256" key="6">
    <source>
        <dbReference type="ARBA" id="ARBA00048493"/>
    </source>
</evidence>